<dbReference type="AlphaFoldDB" id="W7CHP0"/>
<dbReference type="PATRIC" id="fig|1265820.5.peg.114"/>
<name>W7CHP0_9LIST</name>
<accession>W7CHP0</accession>
<evidence type="ECO:0000256" key="1">
    <source>
        <dbReference type="SAM" id="SignalP"/>
    </source>
</evidence>
<sequence>MKTLLKSVIVTVGLTTVVLPISVLADEQQPADISAVTAKDGSQTIDDDSIYVPKAEREGTFTGDLHADEDQDAPIPDRSRVFKRKSCLSKCEQLYQIK</sequence>
<evidence type="ECO:0000313" key="2">
    <source>
        <dbReference type="EMBL" id="EUJ32453.1"/>
    </source>
</evidence>
<proteinExistence type="predicted"/>
<dbReference type="STRING" id="1265820.PCORN_00605"/>
<protein>
    <submittedName>
        <fullName evidence="2">Uncharacterized protein</fullName>
    </submittedName>
</protein>
<comment type="caution">
    <text evidence="2">The sequence shown here is derived from an EMBL/GenBank/DDBJ whole genome shotgun (WGS) entry which is preliminary data.</text>
</comment>
<organism evidence="2 3">
    <name type="scientific">Listeria cornellensis FSL F6-0969</name>
    <dbReference type="NCBI Taxonomy" id="1265820"/>
    <lineage>
        <taxon>Bacteria</taxon>
        <taxon>Bacillati</taxon>
        <taxon>Bacillota</taxon>
        <taxon>Bacilli</taxon>
        <taxon>Bacillales</taxon>
        <taxon>Listeriaceae</taxon>
        <taxon>Listeria</taxon>
    </lineage>
</organism>
<dbReference type="RefSeq" id="WP_051999142.1">
    <property type="nucleotide sequence ID" value="NZ_AODE01000004.1"/>
</dbReference>
<reference evidence="2 3" key="1">
    <citation type="journal article" date="2014" name="Int. J. Syst. Evol. Microbiol.">
        <title>Listeria floridensis sp. nov., Listeria aquatica sp. nov., Listeria cornellensis sp. nov., Listeria riparia sp. nov. and Listeria grandensis sp. nov., from agricultural and natural environments.</title>
        <authorList>
            <person name="den Bakker H.C."/>
            <person name="Warchocki S."/>
            <person name="Wright E.M."/>
            <person name="Allred A.F."/>
            <person name="Ahlstrom C."/>
            <person name="Manuel C.S."/>
            <person name="Stasiewicz M.J."/>
            <person name="Burrell A."/>
            <person name="Roof S."/>
            <person name="Strawn L."/>
            <person name="Fortes E.D."/>
            <person name="Nightingale K.K."/>
            <person name="Kephart D."/>
            <person name="Wiedmann M."/>
        </authorList>
    </citation>
    <scope>NUCLEOTIDE SEQUENCE [LARGE SCALE GENOMIC DNA]</scope>
    <source>
        <strain evidence="3">FSL F6-969</strain>
    </source>
</reference>
<evidence type="ECO:0000313" key="3">
    <source>
        <dbReference type="Proteomes" id="UP000019254"/>
    </source>
</evidence>
<gene>
    <name evidence="2" type="ORF">PCORN_00605</name>
</gene>
<keyword evidence="3" id="KW-1185">Reference proteome</keyword>
<dbReference type="EMBL" id="AODE01000004">
    <property type="protein sequence ID" value="EUJ32453.1"/>
    <property type="molecule type" value="Genomic_DNA"/>
</dbReference>
<dbReference type="Proteomes" id="UP000019254">
    <property type="component" value="Unassembled WGS sequence"/>
</dbReference>
<feature type="chain" id="PRO_5004889822" evidence="1">
    <location>
        <begin position="26"/>
        <end position="98"/>
    </location>
</feature>
<keyword evidence="1" id="KW-0732">Signal</keyword>
<feature type="signal peptide" evidence="1">
    <location>
        <begin position="1"/>
        <end position="25"/>
    </location>
</feature>